<dbReference type="RefSeq" id="WP_143020399.1">
    <property type="nucleotide sequence ID" value="NZ_FNCN01000027.1"/>
</dbReference>
<reference evidence="2 3" key="1">
    <citation type="submission" date="2016-10" db="EMBL/GenBank/DDBJ databases">
        <authorList>
            <person name="de Groot N.N."/>
        </authorList>
    </citation>
    <scope>NUCLEOTIDE SEQUENCE [LARGE SCALE GENOMIC DNA]</scope>
    <source>
        <strain evidence="2 3">CPCC 201354</strain>
    </source>
</reference>
<dbReference type="InterPro" id="IPR000182">
    <property type="entry name" value="GNAT_dom"/>
</dbReference>
<dbReference type="OrthoDB" id="3431936at2"/>
<dbReference type="EMBL" id="FNCN01000027">
    <property type="protein sequence ID" value="SDH94056.1"/>
    <property type="molecule type" value="Genomic_DNA"/>
</dbReference>
<dbReference type="SUPFAM" id="SSF55729">
    <property type="entry name" value="Acyl-CoA N-acyltransferases (Nat)"/>
    <property type="match status" value="1"/>
</dbReference>
<evidence type="ECO:0000313" key="3">
    <source>
        <dbReference type="Proteomes" id="UP000198923"/>
    </source>
</evidence>
<organism evidence="2 3">
    <name type="scientific">Sinosporangium album</name>
    <dbReference type="NCBI Taxonomy" id="504805"/>
    <lineage>
        <taxon>Bacteria</taxon>
        <taxon>Bacillati</taxon>
        <taxon>Actinomycetota</taxon>
        <taxon>Actinomycetes</taxon>
        <taxon>Streptosporangiales</taxon>
        <taxon>Streptosporangiaceae</taxon>
        <taxon>Sinosporangium</taxon>
    </lineage>
</organism>
<protein>
    <recommendedName>
        <fullName evidence="1">N-acetyltransferase domain-containing protein</fullName>
    </recommendedName>
</protein>
<dbReference type="Gene3D" id="3.40.630.30">
    <property type="match status" value="1"/>
</dbReference>
<dbReference type="Proteomes" id="UP000198923">
    <property type="component" value="Unassembled WGS sequence"/>
</dbReference>
<dbReference type="STRING" id="504805.SAMN05421505_12755"/>
<accession>A0A1G8GIA8</accession>
<dbReference type="GO" id="GO:0016747">
    <property type="term" value="F:acyltransferase activity, transferring groups other than amino-acyl groups"/>
    <property type="evidence" value="ECO:0007669"/>
    <property type="project" value="InterPro"/>
</dbReference>
<proteinExistence type="predicted"/>
<dbReference type="Pfam" id="PF13302">
    <property type="entry name" value="Acetyltransf_3"/>
    <property type="match status" value="1"/>
</dbReference>
<keyword evidence="3" id="KW-1185">Reference proteome</keyword>
<feature type="domain" description="N-acetyltransferase" evidence="1">
    <location>
        <begin position="16"/>
        <end position="106"/>
    </location>
</feature>
<name>A0A1G8GIA8_9ACTN</name>
<dbReference type="InterPro" id="IPR016181">
    <property type="entry name" value="Acyl_CoA_acyltransferase"/>
</dbReference>
<dbReference type="AlphaFoldDB" id="A0A1G8GIA8"/>
<evidence type="ECO:0000313" key="2">
    <source>
        <dbReference type="EMBL" id="SDH94056.1"/>
    </source>
</evidence>
<evidence type="ECO:0000259" key="1">
    <source>
        <dbReference type="Pfam" id="PF13302"/>
    </source>
</evidence>
<gene>
    <name evidence="2" type="ORF">SAMN05421505_12755</name>
</gene>
<sequence length="172" mass="19144">MLTAHLQARRIRLLPADDEDRASAYKRLSGGEPPTDVNAQFTIERRDTGEVVGFGSLGHLDTARGRVQVDVLTDPERTENGLGLEATVLVINAAFAMWDVDRAYFSARGELAESLGSMPTMITPEPHVPEHLQKRATADTAVLAVHREQWLKYGTKFLERLITRPTDDRKGH</sequence>